<sequence length="404" mass="46570">MRIDMQVHHNFFISMQKPKSQSSKPVGKRRAEDNPGLYLHIPFCEIKCRYCDFFSVTELSRITDFLDAICREMNLRGKVFKFFDTLYIGGGTPSVLRPDQLNRLLEHLHQHFKISKEAEITLEANPADISVSVMKELRSLGINRLNIGVQSFDNHILEFLGRRHNGRQAIRAIEASLQAGFGNFGIDLIYGIPGQKRNTWIKTLEQALTFQIPHLSCYQLTVEPETPLGQSYKKGLILTPDNDELFELFMDTSEFLEKAGYCHYEVSNFARGDSRISRHNSKYWHHIPYLGLGPSAHSFDGEKRWMNVRSLEDYIQRLNQGKLPMEFCENLTREELQFEALFLGFRTSAGIDLDDFEEKFGWNLWSVKERDYELLLDAGHLKIVNGRLQPTRTGMALADSLALL</sequence>
<keyword evidence="5 10" id="KW-0949">S-adenosyl-L-methionine</keyword>
<reference evidence="12 13" key="1">
    <citation type="journal article" date="2007" name="Proc. Natl. Acad. Sci. U.S.A.">
        <title>The genome of Syntrophus aciditrophicus: life at the thermodynamic limit of microbial growth.</title>
        <authorList>
            <person name="McInerney M.J."/>
            <person name="Rohlin L."/>
            <person name="Mouttaki H."/>
            <person name="Kim U."/>
            <person name="Krupp R.S."/>
            <person name="Rios-Hernandez L."/>
            <person name="Sieber J."/>
            <person name="Struchtemeyer C.G."/>
            <person name="Bhattacharyya A."/>
            <person name="Campbell J.W."/>
            <person name="Gunsalus R.P."/>
        </authorList>
    </citation>
    <scope>NUCLEOTIDE SEQUENCE [LARGE SCALE GENOMIC DNA]</scope>
    <source>
        <strain evidence="12 13">SB</strain>
    </source>
</reference>
<dbReference type="InterPro" id="IPR010723">
    <property type="entry name" value="HemN_C"/>
</dbReference>
<dbReference type="EMBL" id="CP000252">
    <property type="protein sequence ID" value="ABC77438.1"/>
    <property type="molecule type" value="Genomic_DNA"/>
</dbReference>
<evidence type="ECO:0000256" key="8">
    <source>
        <dbReference type="ARBA" id="ARBA00023014"/>
    </source>
</evidence>
<dbReference type="PANTHER" id="PTHR13932">
    <property type="entry name" value="COPROPORPHYRINIGEN III OXIDASE"/>
    <property type="match status" value="1"/>
</dbReference>
<dbReference type="FunCoup" id="Q2LTM5">
    <property type="interactions" value="495"/>
</dbReference>
<dbReference type="SFLD" id="SFLDS00029">
    <property type="entry name" value="Radical_SAM"/>
    <property type="match status" value="1"/>
</dbReference>
<dbReference type="Pfam" id="PF06969">
    <property type="entry name" value="HemN_C"/>
    <property type="match status" value="1"/>
</dbReference>
<organism evidence="12 13">
    <name type="scientific">Syntrophus aciditrophicus (strain SB)</name>
    <dbReference type="NCBI Taxonomy" id="56780"/>
    <lineage>
        <taxon>Bacteria</taxon>
        <taxon>Pseudomonadati</taxon>
        <taxon>Thermodesulfobacteriota</taxon>
        <taxon>Syntrophia</taxon>
        <taxon>Syntrophales</taxon>
        <taxon>Syntrophaceae</taxon>
        <taxon>Syntrophus</taxon>
    </lineage>
</organism>
<dbReference type="SUPFAM" id="SSF102114">
    <property type="entry name" value="Radical SAM enzymes"/>
    <property type="match status" value="1"/>
</dbReference>
<dbReference type="SMART" id="SM00729">
    <property type="entry name" value="Elp3"/>
    <property type="match status" value="1"/>
</dbReference>
<dbReference type="Pfam" id="PF04055">
    <property type="entry name" value="Radical_SAM"/>
    <property type="match status" value="1"/>
</dbReference>
<keyword evidence="10" id="KW-0963">Cytoplasm</keyword>
<comment type="similarity">
    <text evidence="2">Belongs to the anaerobic coproporphyrinogen-III oxidase family. HemW subfamily.</text>
</comment>
<feature type="domain" description="Radical SAM core" evidence="11">
    <location>
        <begin position="29"/>
        <end position="259"/>
    </location>
</feature>
<evidence type="ECO:0000256" key="7">
    <source>
        <dbReference type="ARBA" id="ARBA00023004"/>
    </source>
</evidence>
<dbReference type="HOGENOM" id="CLU_027579_1_1_7"/>
<keyword evidence="10" id="KW-0004">4Fe-4S</keyword>
<evidence type="ECO:0000256" key="3">
    <source>
        <dbReference type="ARBA" id="ARBA00017228"/>
    </source>
</evidence>
<keyword evidence="6 10" id="KW-0479">Metal-binding</keyword>
<gene>
    <name evidence="12" type="ORF">SYN_02186</name>
</gene>
<keyword evidence="8 10" id="KW-0411">Iron-sulfur</keyword>
<evidence type="ECO:0000256" key="5">
    <source>
        <dbReference type="ARBA" id="ARBA00022691"/>
    </source>
</evidence>
<evidence type="ECO:0000256" key="9">
    <source>
        <dbReference type="ARBA" id="ARBA00023186"/>
    </source>
</evidence>
<keyword evidence="7 10" id="KW-0408">Iron</keyword>
<dbReference type="NCBIfam" id="TIGR00539">
    <property type="entry name" value="hemN_rel"/>
    <property type="match status" value="1"/>
</dbReference>
<dbReference type="SFLD" id="SFLDF00288">
    <property type="entry name" value="HemN-like__clustered_with_nucl"/>
    <property type="match status" value="1"/>
</dbReference>
<keyword evidence="4 10" id="KW-0349">Heme</keyword>
<dbReference type="GO" id="GO:0006779">
    <property type="term" value="P:porphyrin-containing compound biosynthetic process"/>
    <property type="evidence" value="ECO:0007669"/>
    <property type="project" value="InterPro"/>
</dbReference>
<keyword evidence="13" id="KW-1185">Reference proteome</keyword>
<dbReference type="eggNOG" id="COG0635">
    <property type="taxonomic scope" value="Bacteria"/>
</dbReference>
<name>Q2LTM5_SYNAS</name>
<comment type="cofactor">
    <cofactor evidence="1">
        <name>[4Fe-4S] cluster</name>
        <dbReference type="ChEBI" id="CHEBI:49883"/>
    </cofactor>
</comment>
<dbReference type="AlphaFoldDB" id="Q2LTM5"/>
<dbReference type="InterPro" id="IPR013785">
    <property type="entry name" value="Aldolase_TIM"/>
</dbReference>
<dbReference type="Gene3D" id="3.20.20.70">
    <property type="entry name" value="Aldolase class I"/>
    <property type="match status" value="1"/>
</dbReference>
<accession>Q2LTM5</accession>
<dbReference type="InterPro" id="IPR007197">
    <property type="entry name" value="rSAM"/>
</dbReference>
<dbReference type="SFLD" id="SFLDF00562">
    <property type="entry name" value="HemN-like__clustered_with_heat"/>
    <property type="match status" value="1"/>
</dbReference>
<dbReference type="GO" id="GO:0046872">
    <property type="term" value="F:metal ion binding"/>
    <property type="evidence" value="ECO:0007669"/>
    <property type="project" value="UniProtKB-UniRule"/>
</dbReference>
<dbReference type="SFLD" id="SFLDG01065">
    <property type="entry name" value="anaerobic_coproporphyrinogen-I"/>
    <property type="match status" value="1"/>
</dbReference>
<dbReference type="GO" id="GO:0051539">
    <property type="term" value="F:4 iron, 4 sulfur cluster binding"/>
    <property type="evidence" value="ECO:0007669"/>
    <property type="project" value="UniProtKB-UniRule"/>
</dbReference>
<dbReference type="PROSITE" id="PS51918">
    <property type="entry name" value="RADICAL_SAM"/>
    <property type="match status" value="1"/>
</dbReference>
<dbReference type="CDD" id="cd01335">
    <property type="entry name" value="Radical_SAM"/>
    <property type="match status" value="1"/>
</dbReference>
<evidence type="ECO:0000256" key="2">
    <source>
        <dbReference type="ARBA" id="ARBA00006100"/>
    </source>
</evidence>
<dbReference type="SFLD" id="SFLDG01082">
    <property type="entry name" value="B12-binding_domain_containing"/>
    <property type="match status" value="1"/>
</dbReference>
<evidence type="ECO:0000256" key="1">
    <source>
        <dbReference type="ARBA" id="ARBA00001966"/>
    </source>
</evidence>
<comment type="function">
    <text evidence="10">Probably acts as a heme chaperone, transferring heme to an unknown acceptor. Binds one molecule of heme per monomer, possibly covalently. Binds 1 [4Fe-4S] cluster. The cluster is coordinated with 3 cysteines and an exchangeable S-adenosyl-L-methionine.</text>
</comment>
<dbReference type="STRING" id="56780.SYN_02186"/>
<protein>
    <recommendedName>
        <fullName evidence="3 10">Heme chaperone HemW</fullName>
    </recommendedName>
</protein>
<dbReference type="PANTHER" id="PTHR13932:SF5">
    <property type="entry name" value="RADICAL S-ADENOSYL METHIONINE DOMAIN-CONTAINING PROTEIN 1, MITOCHONDRIAL"/>
    <property type="match status" value="1"/>
</dbReference>
<dbReference type="GO" id="GO:0005737">
    <property type="term" value="C:cytoplasm"/>
    <property type="evidence" value="ECO:0007669"/>
    <property type="project" value="UniProtKB-SubCell"/>
</dbReference>
<dbReference type="InterPro" id="IPR058240">
    <property type="entry name" value="rSAM_sf"/>
</dbReference>
<evidence type="ECO:0000256" key="6">
    <source>
        <dbReference type="ARBA" id="ARBA00022723"/>
    </source>
</evidence>
<evidence type="ECO:0000256" key="4">
    <source>
        <dbReference type="ARBA" id="ARBA00022617"/>
    </source>
</evidence>
<dbReference type="InParanoid" id="Q2LTM5"/>
<proteinExistence type="inferred from homology"/>
<dbReference type="InterPro" id="IPR006638">
    <property type="entry name" value="Elp3/MiaA/NifB-like_rSAM"/>
</dbReference>
<evidence type="ECO:0000256" key="10">
    <source>
        <dbReference type="RuleBase" id="RU364116"/>
    </source>
</evidence>
<keyword evidence="9 10" id="KW-0143">Chaperone</keyword>
<dbReference type="InterPro" id="IPR034505">
    <property type="entry name" value="Coproporphyrinogen-III_oxidase"/>
</dbReference>
<evidence type="ECO:0000313" key="12">
    <source>
        <dbReference type="EMBL" id="ABC77438.1"/>
    </source>
</evidence>
<dbReference type="KEGG" id="sat:SYN_02186"/>
<dbReference type="GO" id="GO:0004109">
    <property type="term" value="F:coproporphyrinogen oxidase activity"/>
    <property type="evidence" value="ECO:0007669"/>
    <property type="project" value="InterPro"/>
</dbReference>
<dbReference type="Proteomes" id="UP000001933">
    <property type="component" value="Chromosome"/>
</dbReference>
<evidence type="ECO:0000259" key="11">
    <source>
        <dbReference type="PROSITE" id="PS51918"/>
    </source>
</evidence>
<dbReference type="InterPro" id="IPR004559">
    <property type="entry name" value="HemW-like"/>
</dbReference>
<evidence type="ECO:0000313" key="13">
    <source>
        <dbReference type="Proteomes" id="UP000001933"/>
    </source>
</evidence>
<comment type="subcellular location">
    <subcellularLocation>
        <location evidence="10">Cytoplasm</location>
    </subcellularLocation>
</comment>